<organism evidence="2 3">
    <name type="scientific">Piromyces finnis</name>
    <dbReference type="NCBI Taxonomy" id="1754191"/>
    <lineage>
        <taxon>Eukaryota</taxon>
        <taxon>Fungi</taxon>
        <taxon>Fungi incertae sedis</taxon>
        <taxon>Chytridiomycota</taxon>
        <taxon>Chytridiomycota incertae sedis</taxon>
        <taxon>Neocallimastigomycetes</taxon>
        <taxon>Neocallimastigales</taxon>
        <taxon>Neocallimastigaceae</taxon>
        <taxon>Piromyces</taxon>
    </lineage>
</organism>
<keyword evidence="1" id="KW-0812">Transmembrane</keyword>
<feature type="non-terminal residue" evidence="2">
    <location>
        <position position="124"/>
    </location>
</feature>
<evidence type="ECO:0000256" key="1">
    <source>
        <dbReference type="SAM" id="Phobius"/>
    </source>
</evidence>
<comment type="caution">
    <text evidence="2">The sequence shown here is derived from an EMBL/GenBank/DDBJ whole genome shotgun (WGS) entry which is preliminary data.</text>
</comment>
<reference evidence="2 3" key="2">
    <citation type="submission" date="2016-08" db="EMBL/GenBank/DDBJ databases">
        <title>Pervasive Adenine N6-methylation of Active Genes in Fungi.</title>
        <authorList>
            <consortium name="DOE Joint Genome Institute"/>
            <person name="Mondo S.J."/>
            <person name="Dannebaum R.O."/>
            <person name="Kuo R.C."/>
            <person name="Labutti K."/>
            <person name="Haridas S."/>
            <person name="Kuo A."/>
            <person name="Salamov A."/>
            <person name="Ahrendt S.R."/>
            <person name="Lipzen A."/>
            <person name="Sullivan W."/>
            <person name="Andreopoulos W.B."/>
            <person name="Clum A."/>
            <person name="Lindquist E."/>
            <person name="Daum C."/>
            <person name="Ramamoorthy G.K."/>
            <person name="Gryganskyi A."/>
            <person name="Culley D."/>
            <person name="Magnuson J.K."/>
            <person name="James T.Y."/>
            <person name="O'Malley M.A."/>
            <person name="Stajich J.E."/>
            <person name="Spatafora J.W."/>
            <person name="Visel A."/>
            <person name="Grigoriev I.V."/>
        </authorList>
    </citation>
    <scope>NUCLEOTIDE SEQUENCE [LARGE SCALE GENOMIC DNA]</scope>
    <source>
        <strain evidence="3">finn</strain>
    </source>
</reference>
<sequence length="124" mass="14808">MYMFDDNWCDLIINSFLEINDSIKNVSNVIHKNSSYVKNINIYNALKKLYETLYELNYLSTKRYIKDNNEELYATTAGENAIRSTEVAMTFMEVENSIRKKLLNMNYVYVFYASIIFYIFYSLF</sequence>
<gene>
    <name evidence="2" type="ORF">BCR36DRAFT_254100</name>
</gene>
<keyword evidence="3" id="KW-1185">Reference proteome</keyword>
<accession>A0A1Y1VLX9</accession>
<dbReference type="AlphaFoldDB" id="A0A1Y1VLX9"/>
<evidence type="ECO:0000313" key="2">
    <source>
        <dbReference type="EMBL" id="ORX59303.1"/>
    </source>
</evidence>
<evidence type="ECO:0000313" key="3">
    <source>
        <dbReference type="Proteomes" id="UP000193719"/>
    </source>
</evidence>
<dbReference type="Proteomes" id="UP000193719">
    <property type="component" value="Unassembled WGS sequence"/>
</dbReference>
<keyword evidence="1" id="KW-1133">Transmembrane helix</keyword>
<dbReference type="OrthoDB" id="10373337at2759"/>
<proteinExistence type="predicted"/>
<dbReference type="STRING" id="1754191.A0A1Y1VLX9"/>
<name>A0A1Y1VLX9_9FUNG</name>
<reference evidence="2 3" key="1">
    <citation type="submission" date="2016-08" db="EMBL/GenBank/DDBJ databases">
        <title>Genomes of anaerobic fungi encode conserved fungal cellulosomes for biomass hydrolysis.</title>
        <authorList>
            <consortium name="DOE Joint Genome Institute"/>
            <person name="Haitjema C.H."/>
            <person name="Gilmore S.P."/>
            <person name="Henske J.K."/>
            <person name="Solomon K.V."/>
            <person name="De Groot R."/>
            <person name="Kuo A."/>
            <person name="Mondo S.J."/>
            <person name="Salamov A.A."/>
            <person name="Labutti K."/>
            <person name="Zhao Z."/>
            <person name="Chiniquy J."/>
            <person name="Barry K."/>
            <person name="Brewer H.M."/>
            <person name="Purvine S.O."/>
            <person name="Wright A.T."/>
            <person name="Boxma B."/>
            <person name="Van Alen T."/>
            <person name="Hackstein J.H."/>
            <person name="Baker S.E."/>
            <person name="Grigoriev I.V."/>
            <person name="O'Malley M.A."/>
        </authorList>
    </citation>
    <scope>NUCLEOTIDE SEQUENCE [LARGE SCALE GENOMIC DNA]</scope>
    <source>
        <strain evidence="3">finn</strain>
    </source>
</reference>
<feature type="transmembrane region" description="Helical" evidence="1">
    <location>
        <begin position="102"/>
        <end position="121"/>
    </location>
</feature>
<protein>
    <submittedName>
        <fullName evidence="2">Uncharacterized protein</fullName>
    </submittedName>
</protein>
<keyword evidence="1" id="KW-0472">Membrane</keyword>
<dbReference type="EMBL" id="MCFH01000003">
    <property type="protein sequence ID" value="ORX59303.1"/>
    <property type="molecule type" value="Genomic_DNA"/>
</dbReference>